<feature type="chain" id="PRO_5002128044" evidence="1">
    <location>
        <begin position="19"/>
        <end position="67"/>
    </location>
</feature>
<evidence type="ECO:0000256" key="1">
    <source>
        <dbReference type="SAM" id="SignalP"/>
    </source>
</evidence>
<gene>
    <name evidence="2" type="ORF">RJ45_18280</name>
</gene>
<keyword evidence="1" id="KW-0732">Signal</keyword>
<feature type="signal peptide" evidence="1">
    <location>
        <begin position="1"/>
        <end position="18"/>
    </location>
</feature>
<reference evidence="2 3" key="1">
    <citation type="submission" date="2014-12" db="EMBL/GenBank/DDBJ databases">
        <title>Genome sequencing of Photobacterium gaetbulicola AD005a.</title>
        <authorList>
            <person name="Adrian T.G.S."/>
            <person name="Chan K.G."/>
        </authorList>
    </citation>
    <scope>NUCLEOTIDE SEQUENCE [LARGE SCALE GENOMIC DNA]</scope>
    <source>
        <strain evidence="2 3">AD005a</strain>
    </source>
</reference>
<dbReference type="RefSeq" id="WP_039465684.1">
    <property type="nucleotide sequence ID" value="NZ_JWLZ01000180.1"/>
</dbReference>
<proteinExistence type="predicted"/>
<dbReference type="EMBL" id="JWLZ01000180">
    <property type="protein sequence ID" value="KHT62323.1"/>
    <property type="molecule type" value="Genomic_DNA"/>
</dbReference>
<name>A0A0B9G0S7_9GAMM</name>
<accession>A0A0B9G0S7</accession>
<comment type="caution">
    <text evidence="2">The sequence shown here is derived from an EMBL/GenBank/DDBJ whole genome shotgun (WGS) entry which is preliminary data.</text>
</comment>
<protein>
    <submittedName>
        <fullName evidence="2">Uncharacterized protein</fullName>
    </submittedName>
</protein>
<dbReference type="Proteomes" id="UP000031278">
    <property type="component" value="Unassembled WGS sequence"/>
</dbReference>
<evidence type="ECO:0000313" key="2">
    <source>
        <dbReference type="EMBL" id="KHT62323.1"/>
    </source>
</evidence>
<evidence type="ECO:0000313" key="3">
    <source>
        <dbReference type="Proteomes" id="UP000031278"/>
    </source>
</evidence>
<sequence length="67" mass="7135">MKTVLVLMMLAFSGFTFANSSSGHSGGSTVTAPQIICMYEGKILGVTAVPVYECTKLKKEMKEGSNN</sequence>
<dbReference type="AlphaFoldDB" id="A0A0B9G0S7"/>
<organism evidence="2 3">
    <name type="scientific">Photobacterium gaetbulicola</name>
    <dbReference type="NCBI Taxonomy" id="1295392"/>
    <lineage>
        <taxon>Bacteria</taxon>
        <taxon>Pseudomonadati</taxon>
        <taxon>Pseudomonadota</taxon>
        <taxon>Gammaproteobacteria</taxon>
        <taxon>Vibrionales</taxon>
        <taxon>Vibrionaceae</taxon>
        <taxon>Photobacterium</taxon>
    </lineage>
</organism>